<feature type="region of interest" description="Disordered" evidence="3">
    <location>
        <begin position="569"/>
        <end position="621"/>
    </location>
</feature>
<feature type="region of interest" description="Disordered" evidence="3">
    <location>
        <begin position="465"/>
        <end position="487"/>
    </location>
</feature>
<dbReference type="Proteomes" id="UP000812440">
    <property type="component" value="Chromosome 8_10"/>
</dbReference>
<dbReference type="AlphaFoldDB" id="A0A8T2JWJ4"/>
<name>A0A8T2JWJ4_9PIPI</name>
<feature type="compositionally biased region" description="Low complexity" evidence="3">
    <location>
        <begin position="572"/>
        <end position="585"/>
    </location>
</feature>
<feature type="compositionally biased region" description="Polar residues" evidence="3">
    <location>
        <begin position="416"/>
        <end position="430"/>
    </location>
</feature>
<comment type="caution">
    <text evidence="4">The sequence shown here is derived from an EMBL/GenBank/DDBJ whole genome shotgun (WGS) entry which is preliminary data.</text>
</comment>
<feature type="compositionally biased region" description="Basic and acidic residues" evidence="3">
    <location>
        <begin position="12"/>
        <end position="35"/>
    </location>
</feature>
<evidence type="ECO:0000313" key="5">
    <source>
        <dbReference type="Proteomes" id="UP000812440"/>
    </source>
</evidence>
<comment type="similarity">
    <text evidence="1">Belongs to the SLAIN motif-containing family.</text>
</comment>
<dbReference type="GO" id="GO:0007020">
    <property type="term" value="P:microtubule nucleation"/>
    <property type="evidence" value="ECO:0007669"/>
    <property type="project" value="TreeGrafter"/>
</dbReference>
<feature type="compositionally biased region" description="Low complexity" evidence="3">
    <location>
        <begin position="405"/>
        <end position="415"/>
    </location>
</feature>
<dbReference type="OrthoDB" id="6347145at2759"/>
<evidence type="ECO:0000256" key="1">
    <source>
        <dbReference type="ARBA" id="ARBA00006652"/>
    </source>
</evidence>
<dbReference type="InterPro" id="IPR026179">
    <property type="entry name" value="Slain"/>
</dbReference>
<evidence type="ECO:0000256" key="3">
    <source>
        <dbReference type="SAM" id="MobiDB-lite"/>
    </source>
</evidence>
<dbReference type="PANTHER" id="PTHR22406:SF5">
    <property type="entry name" value="SLAIN MOTIF-CONTAINING PROTEIN-LIKE"/>
    <property type="match status" value="1"/>
</dbReference>
<dbReference type="EMBL" id="JAACNH010000003">
    <property type="protein sequence ID" value="KAG8448359.1"/>
    <property type="molecule type" value="Genomic_DNA"/>
</dbReference>
<keyword evidence="2" id="KW-0175">Coiled coil</keyword>
<reference evidence="4" key="1">
    <citation type="thesis" date="2020" institute="ProQuest LLC" country="789 East Eisenhower Parkway, Ann Arbor, MI, USA">
        <title>Comparative Genomics and Chromosome Evolution.</title>
        <authorList>
            <person name="Mudd A.B."/>
        </authorList>
    </citation>
    <scope>NUCLEOTIDE SEQUENCE</scope>
    <source>
        <strain evidence="4">Female2</strain>
        <tissue evidence="4">Blood</tissue>
    </source>
</reference>
<organism evidence="4 5">
    <name type="scientific">Hymenochirus boettgeri</name>
    <name type="common">Congo dwarf clawed frog</name>
    <dbReference type="NCBI Taxonomy" id="247094"/>
    <lineage>
        <taxon>Eukaryota</taxon>
        <taxon>Metazoa</taxon>
        <taxon>Chordata</taxon>
        <taxon>Craniata</taxon>
        <taxon>Vertebrata</taxon>
        <taxon>Euteleostomi</taxon>
        <taxon>Amphibia</taxon>
        <taxon>Batrachia</taxon>
        <taxon>Anura</taxon>
        <taxon>Pipoidea</taxon>
        <taxon>Pipidae</taxon>
        <taxon>Pipinae</taxon>
        <taxon>Hymenochirus</taxon>
    </lineage>
</organism>
<protein>
    <recommendedName>
        <fullName evidence="6">SLAIN motif-containing protein-like</fullName>
    </recommendedName>
</protein>
<evidence type="ECO:0000313" key="4">
    <source>
        <dbReference type="EMBL" id="KAG8448358.1"/>
    </source>
</evidence>
<feature type="region of interest" description="Disordered" evidence="3">
    <location>
        <begin position="403"/>
        <end position="433"/>
    </location>
</feature>
<dbReference type="EMBL" id="JAACNH010000003">
    <property type="protein sequence ID" value="KAG8448360.1"/>
    <property type="molecule type" value="Genomic_DNA"/>
</dbReference>
<keyword evidence="5" id="KW-1185">Reference proteome</keyword>
<feature type="compositionally biased region" description="Polar residues" evidence="3">
    <location>
        <begin position="599"/>
        <end position="610"/>
    </location>
</feature>
<dbReference type="EMBL" id="JAACNH010000003">
    <property type="protein sequence ID" value="KAG8448358.1"/>
    <property type="molecule type" value="Genomic_DNA"/>
</dbReference>
<dbReference type="GO" id="GO:0031122">
    <property type="term" value="P:cytoplasmic microtubule organization"/>
    <property type="evidence" value="ECO:0007669"/>
    <property type="project" value="TreeGrafter"/>
</dbReference>
<dbReference type="PANTHER" id="PTHR22406">
    <property type="entry name" value="NASCENT POLYPEPTIDE-ASSOCIATED COMPLEX SUBUNIT ALPHA, MUSCLE-SPECIFIC FORM"/>
    <property type="match status" value="1"/>
</dbReference>
<evidence type="ECO:0008006" key="6">
    <source>
        <dbReference type="Google" id="ProtNLM"/>
    </source>
</evidence>
<evidence type="ECO:0000256" key="2">
    <source>
        <dbReference type="ARBA" id="ARBA00023054"/>
    </source>
</evidence>
<dbReference type="Pfam" id="PF15301">
    <property type="entry name" value="SLAIN"/>
    <property type="match status" value="1"/>
</dbReference>
<sequence>MVVPGNSPGIPQEHRIDVNDSVMDKDAKPDNNSDLKEVQKLHEMVRRLEIQNQQLRIKKNLPSSSTQNNPGMDTHLSTLNCSGVMNSINIQSEKGDLDVLPNLQSQLEQISTGKENIPSLTKETFEKVCSDLKPGLKSELNCDHEDGYFYSEDVGRRLFELDLSMEKMSELNSSEGPENLFDETTLDEVDVLELGSSSDDDEDCWLYVSPRKVENAEQKPDSPLKWCRQVLDHHSPETEAACRSLICKLDQASRWKSLYCSPLASPSAYNTTAECSYGSNTLNSPGCLKSTNKALLTCGSSGYLSIHSALSSQSSVDSELSTSDDSISMGYKLQDLTDVQVMARLQEESLRQDYASSSASVSRRSSSASLHSLRRGTFSDQEFDTYSLEDDDDCDCSLSFRSSHRYSPSPLSSPRCQSPSAIGENRTATSRIRPPRRSIQNHVQDRMKYANCEDDLRHSMPNLAKTSSRSLEAVRSSRSLESDLQVPSSRFTRIQQPTTSTPPSKLRYGTSTAHPPLIVRPHIKAGVSTSSLLTSRQPIKSGYNNSTGVRKIQSSGVNPAASGAITRVGGLSSSSKHSTVKSQASMGSTVPKTKMVQPSRRSVTTKMNSTMDDDSWKDGCY</sequence>
<proteinExistence type="inferred from homology"/>
<dbReference type="GO" id="GO:0035371">
    <property type="term" value="C:microtubule plus-end"/>
    <property type="evidence" value="ECO:0007669"/>
    <property type="project" value="TreeGrafter"/>
</dbReference>
<feature type="region of interest" description="Disordered" evidence="3">
    <location>
        <begin position="1"/>
        <end position="35"/>
    </location>
</feature>
<gene>
    <name evidence="4" type="ORF">GDO86_015446</name>
</gene>
<accession>A0A8T2JWJ4</accession>
<dbReference type="GO" id="GO:0031116">
    <property type="term" value="P:positive regulation of microtubule polymerization"/>
    <property type="evidence" value="ECO:0007669"/>
    <property type="project" value="TreeGrafter"/>
</dbReference>